<reference evidence="2 3" key="1">
    <citation type="submission" date="2019-05" db="EMBL/GenBank/DDBJ databases">
        <title>Genome sequences of Thalassotalea litorea 1K03283.</title>
        <authorList>
            <person name="Zhang D."/>
        </authorList>
    </citation>
    <scope>NUCLEOTIDE SEQUENCE [LARGE SCALE GENOMIC DNA]</scope>
    <source>
        <strain evidence="2 3">MCCC 1K03283</strain>
    </source>
</reference>
<gene>
    <name evidence="2" type="ORF">FE810_08515</name>
</gene>
<comment type="caution">
    <text evidence="2">The sequence shown here is derived from an EMBL/GenBank/DDBJ whole genome shotgun (WGS) entry which is preliminary data.</text>
</comment>
<dbReference type="PANTHER" id="PTHR43194">
    <property type="entry name" value="HYDROLASE ALPHA/BETA FOLD FAMILY"/>
    <property type="match status" value="1"/>
</dbReference>
<evidence type="ECO:0000313" key="2">
    <source>
        <dbReference type="EMBL" id="TLU65321.1"/>
    </source>
</evidence>
<dbReference type="Gene3D" id="3.40.50.1820">
    <property type="entry name" value="alpha/beta hydrolase"/>
    <property type="match status" value="1"/>
</dbReference>
<evidence type="ECO:0000313" key="3">
    <source>
        <dbReference type="Proteomes" id="UP000307790"/>
    </source>
</evidence>
<organism evidence="2 3">
    <name type="scientific">Thalassotalea litorea</name>
    <dbReference type="NCBI Taxonomy" id="2020715"/>
    <lineage>
        <taxon>Bacteria</taxon>
        <taxon>Pseudomonadati</taxon>
        <taxon>Pseudomonadota</taxon>
        <taxon>Gammaproteobacteria</taxon>
        <taxon>Alteromonadales</taxon>
        <taxon>Colwelliaceae</taxon>
        <taxon>Thalassotalea</taxon>
    </lineage>
</organism>
<protein>
    <submittedName>
        <fullName evidence="2">Alpha/beta hydrolase</fullName>
    </submittedName>
</protein>
<dbReference type="SUPFAM" id="SSF53474">
    <property type="entry name" value="alpha/beta-Hydrolases"/>
    <property type="match status" value="1"/>
</dbReference>
<dbReference type="Proteomes" id="UP000307790">
    <property type="component" value="Unassembled WGS sequence"/>
</dbReference>
<dbReference type="EMBL" id="VCBC01000007">
    <property type="protein sequence ID" value="TLU65321.1"/>
    <property type="molecule type" value="Genomic_DNA"/>
</dbReference>
<dbReference type="OrthoDB" id="5729753at2"/>
<sequence>MLYRPVCRYHDSSFSRTRYRTVTFSDPKSFPALPENASYQFYGGNGPDLHFYHANGFSSITYQPFIEALTQSFSVSALDSRAVWPNIGTPPKTREWHVYARDLIAFIEQHYQQPIIAVGHSLGASSTIYAANMRPDLFKALVLIEPAMLKRSMATAVRWMPDSMLKHIDPVKTTLNKQDRWPCRNSYREYCQQRRSFKRFHPKSFEAFVEHSVIDDGDEVTLRFPKAWEAHNFSQPPYMLKEISKLSVPTVAVRGKPNVFFSQQIWQQWQQCQPNAVFMEDLQHGHLLPLENPDSCAQLIIQGLTQLDCR</sequence>
<name>A0A5R9IPX1_9GAMM</name>
<proteinExistence type="predicted"/>
<accession>A0A5R9IPX1</accession>
<dbReference type="InterPro" id="IPR029058">
    <property type="entry name" value="AB_hydrolase_fold"/>
</dbReference>
<dbReference type="PANTHER" id="PTHR43194:SF2">
    <property type="entry name" value="PEROXISOMAL MEMBRANE PROTEIN LPX1"/>
    <property type="match status" value="1"/>
</dbReference>
<dbReference type="GO" id="GO:0016787">
    <property type="term" value="F:hydrolase activity"/>
    <property type="evidence" value="ECO:0007669"/>
    <property type="project" value="UniProtKB-KW"/>
</dbReference>
<keyword evidence="3" id="KW-1185">Reference proteome</keyword>
<dbReference type="Pfam" id="PF12697">
    <property type="entry name" value="Abhydrolase_6"/>
    <property type="match status" value="1"/>
</dbReference>
<dbReference type="InterPro" id="IPR050228">
    <property type="entry name" value="Carboxylesterase_BioH"/>
</dbReference>
<feature type="domain" description="AB hydrolase-1" evidence="1">
    <location>
        <begin position="53"/>
        <end position="298"/>
    </location>
</feature>
<evidence type="ECO:0000259" key="1">
    <source>
        <dbReference type="Pfam" id="PF12697"/>
    </source>
</evidence>
<dbReference type="AlphaFoldDB" id="A0A5R9IPX1"/>
<dbReference type="InterPro" id="IPR000073">
    <property type="entry name" value="AB_hydrolase_1"/>
</dbReference>
<keyword evidence="2" id="KW-0378">Hydrolase</keyword>